<dbReference type="OrthoDB" id="43195at2"/>
<dbReference type="CDD" id="cd01544">
    <property type="entry name" value="PBP1_GalR"/>
    <property type="match status" value="1"/>
</dbReference>
<accession>A0A401IQP0</accession>
<dbReference type="InterPro" id="IPR010982">
    <property type="entry name" value="Lambda_DNA-bd_dom_sf"/>
</dbReference>
<dbReference type="SUPFAM" id="SSF53822">
    <property type="entry name" value="Periplasmic binding protein-like I"/>
    <property type="match status" value="1"/>
</dbReference>
<dbReference type="Gene3D" id="1.10.260.40">
    <property type="entry name" value="lambda repressor-like DNA-binding domains"/>
    <property type="match status" value="1"/>
</dbReference>
<dbReference type="PROSITE" id="PS50932">
    <property type="entry name" value="HTH_LACI_2"/>
    <property type="match status" value="1"/>
</dbReference>
<proteinExistence type="predicted"/>
<dbReference type="InterPro" id="IPR046335">
    <property type="entry name" value="LacI/GalR-like_sensor"/>
</dbReference>
<evidence type="ECO:0000313" key="5">
    <source>
        <dbReference type="EMBL" id="GBG93825.1"/>
    </source>
</evidence>
<dbReference type="InterPro" id="IPR028082">
    <property type="entry name" value="Peripla_BP_I"/>
</dbReference>
<dbReference type="SMART" id="SM00354">
    <property type="entry name" value="HTH_LACI"/>
    <property type="match status" value="1"/>
</dbReference>
<dbReference type="InterPro" id="IPR000843">
    <property type="entry name" value="HTH_LacI"/>
</dbReference>
<dbReference type="Gene3D" id="3.40.50.2300">
    <property type="match status" value="2"/>
</dbReference>
<dbReference type="RefSeq" id="WP_124974689.1">
    <property type="nucleotide sequence ID" value="NZ_BFFP01000003.1"/>
</dbReference>
<dbReference type="Pfam" id="PF00356">
    <property type="entry name" value="LacI"/>
    <property type="match status" value="1"/>
</dbReference>
<evidence type="ECO:0000256" key="2">
    <source>
        <dbReference type="ARBA" id="ARBA00023125"/>
    </source>
</evidence>
<evidence type="ECO:0000256" key="3">
    <source>
        <dbReference type="ARBA" id="ARBA00023163"/>
    </source>
</evidence>
<dbReference type="CDD" id="cd01392">
    <property type="entry name" value="HTH_LacI"/>
    <property type="match status" value="1"/>
</dbReference>
<dbReference type="Pfam" id="PF13377">
    <property type="entry name" value="Peripla_BP_3"/>
    <property type="match status" value="1"/>
</dbReference>
<dbReference type="PANTHER" id="PTHR30146:SF149">
    <property type="entry name" value="HTH-TYPE TRANSCRIPTIONAL REGULATOR EBGR"/>
    <property type="match status" value="1"/>
</dbReference>
<sequence length="329" mass="36984">MGLKEIASQAGVSIATVSRILNQDATLSVTDQTRQRVVRIANEMNYSPGKKKNHAQKIGIVTWYTKDQEQDDSYYQTLRIAVEEELKSVGYATTLIFGDSPWTNVRRCAGALAIGRFSTAQREQLKRLNAHLVFIGENTLENDLSCVTSDNEVGVKKVLNDFIEHGRDNIGILLAEGRTSDNTEKIYDRRLVDYRHHLRSKHLYRAQNVFTTNHVTRQAGYLAVKKAYKKQKEDFPTALFIASDILAVGALDFFKEQNLPVPERVSVISFNDSRVAEQTEPSLTSVKVNLSLMAQHGVELLLQNVKSEHTAVPERLIVGTSITYRDSSD</sequence>
<comment type="caution">
    <text evidence="5">The sequence shown here is derived from an EMBL/GenBank/DDBJ whole genome shotgun (WGS) entry which is preliminary data.</text>
</comment>
<evidence type="ECO:0000259" key="4">
    <source>
        <dbReference type="PROSITE" id="PS50932"/>
    </source>
</evidence>
<dbReference type="EMBL" id="BFFP01000003">
    <property type="protein sequence ID" value="GBG93825.1"/>
    <property type="molecule type" value="Genomic_DNA"/>
</dbReference>
<dbReference type="GO" id="GO:0000976">
    <property type="term" value="F:transcription cis-regulatory region binding"/>
    <property type="evidence" value="ECO:0007669"/>
    <property type="project" value="TreeGrafter"/>
</dbReference>
<dbReference type="SUPFAM" id="SSF47413">
    <property type="entry name" value="lambda repressor-like DNA-binding domains"/>
    <property type="match status" value="1"/>
</dbReference>
<evidence type="ECO:0000256" key="1">
    <source>
        <dbReference type="ARBA" id="ARBA00023015"/>
    </source>
</evidence>
<keyword evidence="2" id="KW-0238">DNA-binding</keyword>
<dbReference type="Proteomes" id="UP000286848">
    <property type="component" value="Unassembled WGS sequence"/>
</dbReference>
<keyword evidence="3" id="KW-0804">Transcription</keyword>
<reference evidence="5 6" key="1">
    <citation type="journal article" date="2019" name="Int. J. Syst. Evol. Microbiol.">
        <title>Lactobacillus salitolerans sp. nov., a novel lactic acid bacterium isolated from spent mushroom substrates.</title>
        <authorList>
            <person name="Tohno M."/>
            <person name="Tanizawa Y."/>
            <person name="Kojima Y."/>
            <person name="Sakamoto M."/>
            <person name="Nakamura Y."/>
            <person name="Ohkuma M."/>
            <person name="Kobayashi H."/>
        </authorList>
    </citation>
    <scope>NUCLEOTIDE SEQUENCE [LARGE SCALE GENOMIC DNA]</scope>
    <source>
        <strain evidence="5 6">YK43</strain>
    </source>
</reference>
<keyword evidence="1" id="KW-0805">Transcription regulation</keyword>
<evidence type="ECO:0000313" key="6">
    <source>
        <dbReference type="Proteomes" id="UP000286848"/>
    </source>
</evidence>
<organism evidence="5 6">
    <name type="scientific">Ligilactobacillus salitolerans</name>
    <dbReference type="NCBI Taxonomy" id="1808352"/>
    <lineage>
        <taxon>Bacteria</taxon>
        <taxon>Bacillati</taxon>
        <taxon>Bacillota</taxon>
        <taxon>Bacilli</taxon>
        <taxon>Lactobacillales</taxon>
        <taxon>Lactobacillaceae</taxon>
        <taxon>Ligilactobacillus</taxon>
    </lineage>
</organism>
<keyword evidence="6" id="KW-1185">Reference proteome</keyword>
<feature type="domain" description="HTH lacI-type" evidence="4">
    <location>
        <begin position="1"/>
        <end position="48"/>
    </location>
</feature>
<dbReference type="PROSITE" id="PS00356">
    <property type="entry name" value="HTH_LACI_1"/>
    <property type="match status" value="1"/>
</dbReference>
<dbReference type="PANTHER" id="PTHR30146">
    <property type="entry name" value="LACI-RELATED TRANSCRIPTIONAL REPRESSOR"/>
    <property type="match status" value="1"/>
</dbReference>
<dbReference type="GO" id="GO:0003700">
    <property type="term" value="F:DNA-binding transcription factor activity"/>
    <property type="evidence" value="ECO:0007669"/>
    <property type="project" value="TreeGrafter"/>
</dbReference>
<gene>
    <name evidence="5" type="primary">lacI</name>
    <name evidence="5" type="ORF">LFYK43_02840</name>
</gene>
<protein>
    <submittedName>
        <fullName evidence="5">LacI family transcriptional regulator</fullName>
    </submittedName>
</protein>
<dbReference type="AlphaFoldDB" id="A0A401IQP0"/>
<name>A0A401IQP0_9LACO</name>